<evidence type="ECO:0000313" key="2">
    <source>
        <dbReference type="EMBL" id="SFH05877.1"/>
    </source>
</evidence>
<proteinExistence type="predicted"/>
<dbReference type="EMBL" id="FOPM01000028">
    <property type="protein sequence ID" value="SFH05877.1"/>
    <property type="molecule type" value="Genomic_DNA"/>
</dbReference>
<feature type="compositionally biased region" description="Basic and acidic residues" evidence="1">
    <location>
        <begin position="142"/>
        <end position="151"/>
    </location>
</feature>
<dbReference type="RefSeq" id="WP_143103799.1">
    <property type="nucleotide sequence ID" value="NZ_FOPM01000028.1"/>
</dbReference>
<evidence type="ECO:0000256" key="1">
    <source>
        <dbReference type="SAM" id="MobiDB-lite"/>
    </source>
</evidence>
<protein>
    <submittedName>
        <fullName evidence="2">Uncharacterized protein</fullName>
    </submittedName>
</protein>
<name>A0A1I2WYR9_9HYPH</name>
<dbReference type="AlphaFoldDB" id="A0A1I2WYR9"/>
<feature type="compositionally biased region" description="Low complexity" evidence="1">
    <location>
        <begin position="111"/>
        <end position="132"/>
    </location>
</feature>
<evidence type="ECO:0000313" key="3">
    <source>
        <dbReference type="Proteomes" id="UP000199229"/>
    </source>
</evidence>
<dbReference type="Proteomes" id="UP000199229">
    <property type="component" value="Unassembled WGS sequence"/>
</dbReference>
<gene>
    <name evidence="2" type="ORF">SAMN05192565_12842</name>
</gene>
<organism evidence="2 3">
    <name type="scientific">Methylobacterium gossipiicola</name>
    <dbReference type="NCBI Taxonomy" id="582675"/>
    <lineage>
        <taxon>Bacteria</taxon>
        <taxon>Pseudomonadati</taxon>
        <taxon>Pseudomonadota</taxon>
        <taxon>Alphaproteobacteria</taxon>
        <taxon>Hyphomicrobiales</taxon>
        <taxon>Methylobacteriaceae</taxon>
        <taxon>Methylobacterium</taxon>
    </lineage>
</organism>
<reference evidence="3" key="1">
    <citation type="submission" date="2016-10" db="EMBL/GenBank/DDBJ databases">
        <authorList>
            <person name="Varghese N."/>
            <person name="Submissions S."/>
        </authorList>
    </citation>
    <scope>NUCLEOTIDE SEQUENCE [LARGE SCALE GENOMIC DNA]</scope>
    <source>
        <strain evidence="3">Gh-105</strain>
    </source>
</reference>
<feature type="region of interest" description="Disordered" evidence="1">
    <location>
        <begin position="111"/>
        <end position="158"/>
    </location>
</feature>
<sequence>MQLDVDGVALLRAIAQTPGAFPDIREEAAKVARALVIRQLKARTFPLAGIRQIYDILGHAAFTLVIDGLTETEARALVSRFDPRHPDGKTAPAHWLRRQIVALAGGAAPCAHGAPAKAPRSPPRAEAPVPRAIGSAAFGARWDGRDHDPPARKRKGGN</sequence>
<keyword evidence="3" id="KW-1185">Reference proteome</keyword>
<dbReference type="OrthoDB" id="8005831at2"/>
<accession>A0A1I2WYR9</accession>